<protein>
    <submittedName>
        <fullName evidence="1">Uncharacterized protein</fullName>
    </submittedName>
</protein>
<evidence type="ECO:0000313" key="2">
    <source>
        <dbReference type="Proteomes" id="UP001529369"/>
    </source>
</evidence>
<dbReference type="EMBL" id="JAUFPN010000200">
    <property type="protein sequence ID" value="MDN3568007.1"/>
    <property type="molecule type" value="Genomic_DNA"/>
</dbReference>
<dbReference type="Proteomes" id="UP001529369">
    <property type="component" value="Unassembled WGS sequence"/>
</dbReference>
<evidence type="ECO:0000313" key="1">
    <source>
        <dbReference type="EMBL" id="MDN3568007.1"/>
    </source>
</evidence>
<comment type="caution">
    <text evidence="1">The sequence shown here is derived from an EMBL/GenBank/DDBJ whole genome shotgun (WGS) entry which is preliminary data.</text>
</comment>
<keyword evidence="2" id="KW-1185">Reference proteome</keyword>
<proteinExistence type="predicted"/>
<sequence length="229" mass="25259">MPDEFIHPDGSDVFVARYVASADLRLKLQDVLASAQDNSPAGQHDKRPDLDSPGWRWFRKNRVGLDALARLNCERASRSLSVRFASVRTALGAEQFSNYLAAFLGHAEISLSADSSKLEDECFSWLCRQVSGGDLKLALHRDRARMLCDRQLRDLPLIATAAGLRGLRYAVTSRTLIEVELLTADDLMSGTVQIFEPCFETGKVRALTVPVEKFRAAAFVSAEGAEDGE</sequence>
<reference evidence="2" key="1">
    <citation type="journal article" date="2019" name="Int. J. Syst. Evol. Microbiol.">
        <title>The Global Catalogue of Microorganisms (GCM) 10K type strain sequencing project: providing services to taxonomists for standard genome sequencing and annotation.</title>
        <authorList>
            <consortium name="The Broad Institute Genomics Platform"/>
            <consortium name="The Broad Institute Genome Sequencing Center for Infectious Disease"/>
            <person name="Wu L."/>
            <person name="Ma J."/>
        </authorList>
    </citation>
    <scope>NUCLEOTIDE SEQUENCE [LARGE SCALE GENOMIC DNA]</scope>
    <source>
        <strain evidence="2">CECT 7131</strain>
    </source>
</reference>
<name>A0ABT8ADV9_9PROT</name>
<organism evidence="1 2">
    <name type="scientific">Paeniroseomonas aquatica</name>
    <dbReference type="NCBI Taxonomy" id="373043"/>
    <lineage>
        <taxon>Bacteria</taxon>
        <taxon>Pseudomonadati</taxon>
        <taxon>Pseudomonadota</taxon>
        <taxon>Alphaproteobacteria</taxon>
        <taxon>Acetobacterales</taxon>
        <taxon>Acetobacteraceae</taxon>
        <taxon>Paeniroseomonas</taxon>
    </lineage>
</organism>
<accession>A0ABT8ADV9</accession>
<gene>
    <name evidence="1" type="ORF">QWZ14_26810</name>
</gene>
<dbReference type="RefSeq" id="WP_290320098.1">
    <property type="nucleotide sequence ID" value="NZ_JAUFPN010000200.1"/>
</dbReference>